<dbReference type="FunCoup" id="C1E8G9">
    <property type="interactions" value="73"/>
</dbReference>
<dbReference type="GO" id="GO:0005634">
    <property type="term" value="C:nucleus"/>
    <property type="evidence" value="ECO:0007669"/>
    <property type="project" value="UniProtKB-SubCell"/>
</dbReference>
<keyword evidence="5" id="KW-1185">Reference proteome</keyword>
<proteinExistence type="predicted"/>
<dbReference type="SMART" id="SM00389">
    <property type="entry name" value="HOX"/>
    <property type="match status" value="1"/>
</dbReference>
<keyword evidence="1 2" id="KW-0238">DNA-binding</keyword>
<keyword evidence="1 2" id="KW-0371">Homeobox</keyword>
<dbReference type="PANTHER" id="PTHR46777:SF5">
    <property type="entry name" value="WUSCHEL-RELATED HOMEOBOX 13"/>
    <property type="match status" value="1"/>
</dbReference>
<feature type="domain" description="Homeobox" evidence="3">
    <location>
        <begin position="113"/>
        <end position="178"/>
    </location>
</feature>
<evidence type="ECO:0000256" key="1">
    <source>
        <dbReference type="PROSITE-ProRule" id="PRU00108"/>
    </source>
</evidence>
<dbReference type="InterPro" id="IPR044559">
    <property type="entry name" value="WOX13-like"/>
</dbReference>
<keyword evidence="1 2" id="KW-0539">Nucleus</keyword>
<dbReference type="PANTHER" id="PTHR46777">
    <property type="entry name" value="WUSCHEL-RELATED HOMEOBOX 13"/>
    <property type="match status" value="1"/>
</dbReference>
<dbReference type="GO" id="GO:0003700">
    <property type="term" value="F:DNA-binding transcription factor activity"/>
    <property type="evidence" value="ECO:0007669"/>
    <property type="project" value="InterPro"/>
</dbReference>
<dbReference type="CDD" id="cd00086">
    <property type="entry name" value="homeodomain"/>
    <property type="match status" value="1"/>
</dbReference>
<dbReference type="InParanoid" id="C1E8G9"/>
<reference evidence="4 5" key="1">
    <citation type="journal article" date="2009" name="Science">
        <title>Green evolution and dynamic adaptations revealed by genomes of the marine picoeukaryotes Micromonas.</title>
        <authorList>
            <person name="Worden A.Z."/>
            <person name="Lee J.H."/>
            <person name="Mock T."/>
            <person name="Rouze P."/>
            <person name="Simmons M.P."/>
            <person name="Aerts A.L."/>
            <person name="Allen A.E."/>
            <person name="Cuvelier M.L."/>
            <person name="Derelle E."/>
            <person name="Everett M.V."/>
            <person name="Foulon E."/>
            <person name="Grimwood J."/>
            <person name="Gundlach H."/>
            <person name="Henrissat B."/>
            <person name="Napoli C."/>
            <person name="McDonald S.M."/>
            <person name="Parker M.S."/>
            <person name="Rombauts S."/>
            <person name="Salamov A."/>
            <person name="Von Dassow P."/>
            <person name="Badger J.H."/>
            <person name="Coutinho P.M."/>
            <person name="Demir E."/>
            <person name="Dubchak I."/>
            <person name="Gentemann C."/>
            <person name="Eikrem W."/>
            <person name="Gready J.E."/>
            <person name="John U."/>
            <person name="Lanier W."/>
            <person name="Lindquist E.A."/>
            <person name="Lucas S."/>
            <person name="Mayer K.F."/>
            <person name="Moreau H."/>
            <person name="Not F."/>
            <person name="Otillar R."/>
            <person name="Panaud O."/>
            <person name="Pangilinan J."/>
            <person name="Paulsen I."/>
            <person name="Piegu B."/>
            <person name="Poliakov A."/>
            <person name="Robbens S."/>
            <person name="Schmutz J."/>
            <person name="Toulza E."/>
            <person name="Wyss T."/>
            <person name="Zelensky A."/>
            <person name="Zhou K."/>
            <person name="Armbrust E.V."/>
            <person name="Bhattacharya D."/>
            <person name="Goodenough U.W."/>
            <person name="Van de Peer Y."/>
            <person name="Grigoriev I.V."/>
        </authorList>
    </citation>
    <scope>NUCLEOTIDE SEQUENCE [LARGE SCALE GENOMIC DNA]</scope>
    <source>
        <strain evidence="5">RCC299 / NOUM17</strain>
    </source>
</reference>
<protein>
    <recommendedName>
        <fullName evidence="3">Homeobox domain-containing protein</fullName>
    </recommendedName>
</protein>
<dbReference type="STRING" id="296587.C1E8G9"/>
<name>C1E8G9_MICCC</name>
<dbReference type="SUPFAM" id="SSF46689">
    <property type="entry name" value="Homeodomain-like"/>
    <property type="match status" value="1"/>
</dbReference>
<gene>
    <name evidence="4" type="ORF">MICPUN_59370</name>
</gene>
<dbReference type="Proteomes" id="UP000002009">
    <property type="component" value="Chromosome 6"/>
</dbReference>
<dbReference type="InterPro" id="IPR009057">
    <property type="entry name" value="Homeodomain-like_sf"/>
</dbReference>
<evidence type="ECO:0000313" key="5">
    <source>
        <dbReference type="Proteomes" id="UP000002009"/>
    </source>
</evidence>
<dbReference type="OrthoDB" id="6159439at2759"/>
<evidence type="ECO:0000313" key="4">
    <source>
        <dbReference type="EMBL" id="ACO64510.1"/>
    </source>
</evidence>
<dbReference type="EMBL" id="CP001327">
    <property type="protein sequence ID" value="ACO64510.1"/>
    <property type="molecule type" value="Genomic_DNA"/>
</dbReference>
<evidence type="ECO:0000259" key="3">
    <source>
        <dbReference type="PROSITE" id="PS50071"/>
    </source>
</evidence>
<feature type="DNA-binding region" description="Homeobox" evidence="1">
    <location>
        <begin position="115"/>
        <end position="179"/>
    </location>
</feature>
<dbReference type="InterPro" id="IPR001356">
    <property type="entry name" value="HD"/>
</dbReference>
<dbReference type="GO" id="GO:0003677">
    <property type="term" value="F:DNA binding"/>
    <property type="evidence" value="ECO:0007669"/>
    <property type="project" value="UniProtKB-UniRule"/>
</dbReference>
<organism evidence="4 5">
    <name type="scientific">Micromonas commoda (strain RCC299 / NOUM17 / CCMP2709)</name>
    <name type="common">Picoplanktonic green alga</name>
    <dbReference type="NCBI Taxonomy" id="296587"/>
    <lineage>
        <taxon>Eukaryota</taxon>
        <taxon>Viridiplantae</taxon>
        <taxon>Chlorophyta</taxon>
        <taxon>Mamiellophyceae</taxon>
        <taxon>Mamiellales</taxon>
        <taxon>Mamiellaceae</taxon>
        <taxon>Micromonas</taxon>
    </lineage>
</organism>
<dbReference type="KEGG" id="mis:MICPUN_59370"/>
<comment type="subcellular location">
    <subcellularLocation>
        <location evidence="1 2">Nucleus</location>
    </subcellularLocation>
</comment>
<dbReference type="OMA" id="AYAHICQ"/>
<dbReference type="AlphaFoldDB" id="C1E8G9"/>
<dbReference type="RefSeq" id="XP_002503252.1">
    <property type="nucleotide sequence ID" value="XM_002503206.1"/>
</dbReference>
<dbReference type="Gene3D" id="1.10.10.60">
    <property type="entry name" value="Homeodomain-like"/>
    <property type="match status" value="1"/>
</dbReference>
<dbReference type="Pfam" id="PF00046">
    <property type="entry name" value="Homeodomain"/>
    <property type="match status" value="1"/>
</dbReference>
<evidence type="ECO:0000256" key="2">
    <source>
        <dbReference type="RuleBase" id="RU000682"/>
    </source>
</evidence>
<sequence>MSEGLCANDPIFDVPPLPTDEQVKRFGMDGDGPYPTIAPGAMTWTQLDTLRHQIAAFSHLCEQRALLTQQIYEESKPGHQRSQTLAAIANSIGVSAAGSQPSYPGPVYSKGGDGPRGARWTPSAAQLARLEELFATGMGTPNGDLRTKITDELAKLGPVNEANVYNWFQNKKARTKKKLLEEQAAKNRSG</sequence>
<dbReference type="PROSITE" id="PS50071">
    <property type="entry name" value="HOMEOBOX_2"/>
    <property type="match status" value="1"/>
</dbReference>
<accession>C1E8G9</accession>
<dbReference type="GeneID" id="8244181"/>